<sequence length="390" mass="43518">MAVKEVKYGGKIYRISYETVNPANKDVALFLHGWGANKEIMKKAFGTYFKDLRHVYVDMPGFGASSMHGALATKDYAKIMKSFLDELGASPKIVFGHSFGGKVATLLNPEYLALLSSAGIVAKKPLWVRFKIALFKFLKLLGLGFLYKFFATKDVKGMSKTMYETLKNVVDEDFSSKFADFGGRAFIFWGEEDKATPLKSGERVSRLIKNSEFHALKGDHFFFLLHARYIDGVVNAGLNFADLDDESGIESVKILSPKNRENLSEKIESTDKNGDLKNETEQNLAEPARADLEASAKTISQNSLFDEQSQNSIFADKNPQLDDMSDENGQISAKNVFKENLFDGQEIAQNQSKLKNSVLIGDEQNQILPKDEPGDQKSPKKPVQQTFDLS</sequence>
<protein>
    <submittedName>
        <fullName evidence="4">Alpha/beta hydrolase fold protein</fullName>
    </submittedName>
</protein>
<dbReference type="InterPro" id="IPR029058">
    <property type="entry name" value="AB_hydrolase_fold"/>
</dbReference>
<dbReference type="RefSeq" id="WP_002950852.1">
    <property type="nucleotide sequence ID" value="NZ_AOTD01000054.1"/>
</dbReference>
<evidence type="ECO:0000256" key="1">
    <source>
        <dbReference type="ARBA" id="ARBA00022801"/>
    </source>
</evidence>
<dbReference type="PATRIC" id="fig|1073353.3.peg.483"/>
<dbReference type="AlphaFoldDB" id="M3IM71"/>
<evidence type="ECO:0000256" key="2">
    <source>
        <dbReference type="SAM" id="MobiDB-lite"/>
    </source>
</evidence>
<feature type="domain" description="AB hydrolase-1" evidence="3">
    <location>
        <begin position="29"/>
        <end position="224"/>
    </location>
</feature>
<dbReference type="GO" id="GO:0016020">
    <property type="term" value="C:membrane"/>
    <property type="evidence" value="ECO:0007669"/>
    <property type="project" value="TreeGrafter"/>
</dbReference>
<keyword evidence="1 4" id="KW-0378">Hydrolase</keyword>
<dbReference type="SUPFAM" id="SSF53474">
    <property type="entry name" value="alpha/beta-Hydrolases"/>
    <property type="match status" value="1"/>
</dbReference>
<dbReference type="Pfam" id="PF12697">
    <property type="entry name" value="Abhydrolase_6"/>
    <property type="match status" value="1"/>
</dbReference>
<dbReference type="PANTHER" id="PTHR43798:SF31">
    <property type="entry name" value="AB HYDROLASE SUPERFAMILY PROTEIN YCLE"/>
    <property type="match status" value="1"/>
</dbReference>
<dbReference type="Gene3D" id="3.40.50.1820">
    <property type="entry name" value="alpha/beta hydrolase"/>
    <property type="match status" value="1"/>
</dbReference>
<reference evidence="4 5" key="1">
    <citation type="submission" date="2013-02" db="EMBL/GenBank/DDBJ databases">
        <title>Co-occurrence of anaerobic bacteria in colorectal carcinomas.</title>
        <authorList>
            <person name="Holt R.A."/>
            <person name="Warren R.L."/>
            <person name="Allen-Vercoe E."/>
            <person name="Pleasance S."/>
            <person name="Freeman D.J."/>
            <person name="Watson P."/>
            <person name="Moore R."/>
            <person name="Cochrane K."/>
        </authorList>
    </citation>
    <scope>NUCLEOTIDE SEQUENCE [LARGE SCALE GENOMIC DNA]</scope>
    <source>
        <strain evidence="4 5">CC57C</strain>
    </source>
</reference>
<dbReference type="OrthoDB" id="9808398at2"/>
<dbReference type="Proteomes" id="UP000011782">
    <property type="component" value="Unassembled WGS sequence"/>
</dbReference>
<dbReference type="InterPro" id="IPR050266">
    <property type="entry name" value="AB_hydrolase_sf"/>
</dbReference>
<feature type="compositionally biased region" description="Basic and acidic residues" evidence="2">
    <location>
        <begin position="369"/>
        <end position="378"/>
    </location>
</feature>
<dbReference type="EMBL" id="AOTD01000054">
    <property type="protein sequence ID" value="EMG31251.1"/>
    <property type="molecule type" value="Genomic_DNA"/>
</dbReference>
<dbReference type="PANTHER" id="PTHR43798">
    <property type="entry name" value="MONOACYLGLYCEROL LIPASE"/>
    <property type="match status" value="1"/>
</dbReference>
<name>M3IM71_9BACT</name>
<evidence type="ECO:0000259" key="3">
    <source>
        <dbReference type="Pfam" id="PF12697"/>
    </source>
</evidence>
<evidence type="ECO:0000313" key="5">
    <source>
        <dbReference type="Proteomes" id="UP000011782"/>
    </source>
</evidence>
<gene>
    <name evidence="4" type="ORF">H740_02272</name>
</gene>
<accession>M3IM71</accession>
<comment type="caution">
    <text evidence="4">The sequence shown here is derived from an EMBL/GenBank/DDBJ whole genome shotgun (WGS) entry which is preliminary data.</text>
</comment>
<dbReference type="STRING" id="1073353.H740_02272"/>
<evidence type="ECO:0000313" key="4">
    <source>
        <dbReference type="EMBL" id="EMG31251.1"/>
    </source>
</evidence>
<dbReference type="InterPro" id="IPR000073">
    <property type="entry name" value="AB_hydrolase_1"/>
</dbReference>
<feature type="region of interest" description="Disordered" evidence="2">
    <location>
        <begin position="358"/>
        <end position="390"/>
    </location>
</feature>
<dbReference type="GO" id="GO:0016787">
    <property type="term" value="F:hydrolase activity"/>
    <property type="evidence" value="ECO:0007669"/>
    <property type="project" value="UniProtKB-KW"/>
</dbReference>
<proteinExistence type="predicted"/>
<organism evidence="4 5">
    <name type="scientific">Campylobacter showae CC57C</name>
    <dbReference type="NCBI Taxonomy" id="1073353"/>
    <lineage>
        <taxon>Bacteria</taxon>
        <taxon>Pseudomonadati</taxon>
        <taxon>Campylobacterota</taxon>
        <taxon>Epsilonproteobacteria</taxon>
        <taxon>Campylobacterales</taxon>
        <taxon>Campylobacteraceae</taxon>
        <taxon>Campylobacter</taxon>
    </lineage>
</organism>